<feature type="domain" description="ABC transporter" evidence="4">
    <location>
        <begin position="332"/>
        <end position="549"/>
    </location>
</feature>
<dbReference type="Pfam" id="PF16326">
    <property type="entry name" value="ABC_tran_CTD"/>
    <property type="match status" value="1"/>
</dbReference>
<dbReference type="InterPro" id="IPR032524">
    <property type="entry name" value="ABC_tran_C"/>
</dbReference>
<keyword evidence="6" id="KW-1185">Reference proteome</keyword>
<evidence type="ECO:0000259" key="4">
    <source>
        <dbReference type="PROSITE" id="PS50893"/>
    </source>
</evidence>
<dbReference type="AlphaFoldDB" id="A0A222MX05"/>
<protein>
    <submittedName>
        <fullName evidence="5">ABC transporter, ATP-binding protein</fullName>
    </submittedName>
</protein>
<dbReference type="PROSITE" id="PS00211">
    <property type="entry name" value="ABC_TRANSPORTER_1"/>
    <property type="match status" value="2"/>
</dbReference>
<evidence type="ECO:0000256" key="1">
    <source>
        <dbReference type="ARBA" id="ARBA00022741"/>
    </source>
</evidence>
<dbReference type="NCBIfam" id="NF000355">
    <property type="entry name" value="ribo_prot_ABC_F"/>
    <property type="match status" value="1"/>
</dbReference>
<dbReference type="EMBL" id="CP022347">
    <property type="protein sequence ID" value="ASQ30469.1"/>
    <property type="molecule type" value="Genomic_DNA"/>
</dbReference>
<dbReference type="PROSITE" id="PS50893">
    <property type="entry name" value="ABC_TRANSPORTER_2"/>
    <property type="match status" value="2"/>
</dbReference>
<dbReference type="InterPro" id="IPR003439">
    <property type="entry name" value="ABC_transporter-like_ATP-bd"/>
</dbReference>
<keyword evidence="3" id="KW-0175">Coiled coil</keyword>
<dbReference type="InterPro" id="IPR027417">
    <property type="entry name" value="P-loop_NTPase"/>
</dbReference>
<feature type="domain" description="ABC transporter" evidence="4">
    <location>
        <begin position="4"/>
        <end position="256"/>
    </location>
</feature>
<evidence type="ECO:0000313" key="5">
    <source>
        <dbReference type="EMBL" id="ASQ30469.1"/>
    </source>
</evidence>
<dbReference type="InterPro" id="IPR032781">
    <property type="entry name" value="ABC_tran_Xtn"/>
</dbReference>
<evidence type="ECO:0000256" key="3">
    <source>
        <dbReference type="SAM" id="Coils"/>
    </source>
</evidence>
<dbReference type="GO" id="GO:0003677">
    <property type="term" value="F:DNA binding"/>
    <property type="evidence" value="ECO:0007669"/>
    <property type="project" value="InterPro"/>
</dbReference>
<keyword evidence="1" id="KW-0547">Nucleotide-binding</keyword>
<dbReference type="Gene3D" id="3.40.50.300">
    <property type="entry name" value="P-loop containing nucleotide triphosphate hydrolases"/>
    <property type="match status" value="2"/>
</dbReference>
<dbReference type="RefSeq" id="WP_094325227.1">
    <property type="nucleotide sequence ID" value="NZ_CP022347.1"/>
</dbReference>
<name>A0A222MX05_9BACT</name>
<feature type="coiled-coil region" evidence="3">
    <location>
        <begin position="249"/>
        <end position="301"/>
    </location>
</feature>
<dbReference type="Pfam" id="PF00005">
    <property type="entry name" value="ABC_tran"/>
    <property type="match status" value="2"/>
</dbReference>
<dbReference type="Proteomes" id="UP000201169">
    <property type="component" value="Chromosome"/>
</dbReference>
<dbReference type="FunFam" id="3.40.50.300:FF:000011">
    <property type="entry name" value="Putative ABC transporter ATP-binding component"/>
    <property type="match status" value="1"/>
</dbReference>
<dbReference type="InterPro" id="IPR003593">
    <property type="entry name" value="AAA+_ATPase"/>
</dbReference>
<dbReference type="CDD" id="cd03221">
    <property type="entry name" value="ABCF_EF-3"/>
    <property type="match status" value="2"/>
</dbReference>
<accession>A0A222MX05</accession>
<dbReference type="InterPro" id="IPR051309">
    <property type="entry name" value="ABCF_ATPase"/>
</dbReference>
<reference evidence="5 6" key="1">
    <citation type="submission" date="2017-07" db="EMBL/GenBank/DDBJ databases">
        <title>Analysis of two Campylobacter avium genomes and identification of a novel hippuricase gene.</title>
        <authorList>
            <person name="Miller W.G."/>
            <person name="Chapman M.H."/>
            <person name="Yee E."/>
            <person name="Revez J."/>
            <person name="Bono J.L."/>
            <person name="Rossi M."/>
        </authorList>
    </citation>
    <scope>NUCLEOTIDE SEQUENCE [LARGE SCALE GENOMIC DNA]</scope>
    <source>
        <strain evidence="5 6">LMG 24591</strain>
    </source>
</reference>
<sequence>MSLVQVINASKKFANKTVLDNVSLSLNEGDKVAIIGKNGEGKSTLLKAIYGSLALDFGSINIKNTASIAMLTQDINFDLNLSVQEALRLYLDDIFQALKEYKSLNLELSKKENDTSLLKELQILSDFLESKEAWDIEYKIKRILQEFKLYDRANDALGSLSGGELRRLALCAILLKKPDIMLLDEPTNHLDVYMSAFLEEMLKKSKSCILFISHDRYFIDKIASACLELEQGKLSFFDGNYSLYLSKKLQILAALNKAHENMLKLLKREEEWLSRGVKARLKRNEGRKERLLKMRQELKTNPAKISQLKVELMRANNSYKERPDTNRKKMLFELKNASKNIANKVLFKDFSTRILQGERIAVVGKNGCGKSSFLKILMGELNLDTGELKRGDFKIAYFEQSKRNLDPKLSILELFCPNGGDTVNINGKNMHVYGYLKKFLFPKEFLEQKIGFLSGGEKTRLALALLFSQVYDILVLDEPTNDLDIATINILEDYLISYEGAILLVSHDRYFVDKIATKLYAFENERIEIYHTSYTQYLENELDFAELKEYVKDSSEQNFKQKNNVKLSYKENLILNQNPELIKDLESKIKDLNELLYNPQNYENVNLQESYNELQKLQDEVARLEEEYFEVLQKID</sequence>
<dbReference type="InterPro" id="IPR017871">
    <property type="entry name" value="ABC_transporter-like_CS"/>
</dbReference>
<dbReference type="KEGG" id="cavi:CAV_0804"/>
<dbReference type="Gene3D" id="1.10.287.380">
    <property type="entry name" value="Valyl-tRNA synthetase, C-terminal domain"/>
    <property type="match status" value="1"/>
</dbReference>
<evidence type="ECO:0000313" key="6">
    <source>
        <dbReference type="Proteomes" id="UP000201169"/>
    </source>
</evidence>
<dbReference type="Pfam" id="PF12848">
    <property type="entry name" value="ABC_tran_Xtn"/>
    <property type="match status" value="1"/>
</dbReference>
<dbReference type="SMART" id="SM00382">
    <property type="entry name" value="AAA"/>
    <property type="match status" value="2"/>
</dbReference>
<organism evidence="5 6">
    <name type="scientific">Campylobacter avium LMG 24591</name>
    <dbReference type="NCBI Taxonomy" id="522484"/>
    <lineage>
        <taxon>Bacteria</taxon>
        <taxon>Pseudomonadati</taxon>
        <taxon>Campylobacterota</taxon>
        <taxon>Epsilonproteobacteria</taxon>
        <taxon>Campylobacterales</taxon>
        <taxon>Campylobacteraceae</taxon>
        <taxon>Campylobacter</taxon>
    </lineage>
</organism>
<dbReference type="PANTHER" id="PTHR42855:SF2">
    <property type="entry name" value="DRUG RESISTANCE ABC TRANSPORTER,ATP-BINDING PROTEIN"/>
    <property type="match status" value="1"/>
</dbReference>
<dbReference type="PANTHER" id="PTHR42855">
    <property type="entry name" value="ABC TRANSPORTER ATP-BINDING SUBUNIT"/>
    <property type="match status" value="1"/>
</dbReference>
<dbReference type="OrthoDB" id="9808609at2"/>
<keyword evidence="2 5" id="KW-0067">ATP-binding</keyword>
<dbReference type="GO" id="GO:0005524">
    <property type="term" value="F:ATP binding"/>
    <property type="evidence" value="ECO:0007669"/>
    <property type="project" value="UniProtKB-KW"/>
</dbReference>
<feature type="coiled-coil region" evidence="3">
    <location>
        <begin position="607"/>
        <end position="634"/>
    </location>
</feature>
<dbReference type="SUPFAM" id="SSF52540">
    <property type="entry name" value="P-loop containing nucleoside triphosphate hydrolases"/>
    <property type="match status" value="2"/>
</dbReference>
<gene>
    <name evidence="5" type="ORF">CAV_0804</name>
</gene>
<dbReference type="InterPro" id="IPR037118">
    <property type="entry name" value="Val-tRNA_synth_C_sf"/>
</dbReference>
<evidence type="ECO:0000256" key="2">
    <source>
        <dbReference type="ARBA" id="ARBA00022840"/>
    </source>
</evidence>
<proteinExistence type="predicted"/>
<dbReference type="GO" id="GO:0016887">
    <property type="term" value="F:ATP hydrolysis activity"/>
    <property type="evidence" value="ECO:0007669"/>
    <property type="project" value="InterPro"/>
</dbReference>